<dbReference type="CDD" id="cd00838">
    <property type="entry name" value="MPP_superfamily"/>
    <property type="match status" value="1"/>
</dbReference>
<dbReference type="InterPro" id="IPR011152">
    <property type="entry name" value="Pesterase_MJ0912"/>
</dbReference>
<evidence type="ECO:0000256" key="1">
    <source>
        <dbReference type="ARBA" id="ARBA00008950"/>
    </source>
</evidence>
<comment type="similarity">
    <text evidence="1">Belongs to the metallophosphoesterase superfamily. YfcE family.</text>
</comment>
<evidence type="ECO:0000313" key="3">
    <source>
        <dbReference type="EMBL" id="MFC4638980.1"/>
    </source>
</evidence>
<dbReference type="InterPro" id="IPR050126">
    <property type="entry name" value="Ap4A_hydrolase"/>
</dbReference>
<dbReference type="Proteomes" id="UP001595952">
    <property type="component" value="Unassembled WGS sequence"/>
</dbReference>
<dbReference type="PIRSF" id="PIRSF000883">
    <property type="entry name" value="Pesterase_MJ0912"/>
    <property type="match status" value="1"/>
</dbReference>
<dbReference type="EMBL" id="JBHSEI010000008">
    <property type="protein sequence ID" value="MFC4638980.1"/>
    <property type="molecule type" value="Genomic_DNA"/>
</dbReference>
<dbReference type="SUPFAM" id="SSF56300">
    <property type="entry name" value="Metallo-dependent phosphatases"/>
    <property type="match status" value="1"/>
</dbReference>
<comment type="caution">
    <text evidence="3">The sequence shown here is derived from an EMBL/GenBank/DDBJ whole genome shotgun (WGS) entry which is preliminary data.</text>
</comment>
<dbReference type="RefSeq" id="WP_380061984.1">
    <property type="nucleotide sequence ID" value="NZ_JBHSEI010000008.1"/>
</dbReference>
<dbReference type="InterPro" id="IPR029052">
    <property type="entry name" value="Metallo-depent_PP-like"/>
</dbReference>
<accession>A0ABV9IBB3</accession>
<keyword evidence="4" id="KW-1185">Reference proteome</keyword>
<sequence length="244" mass="26343">MPSDLRVAVFSDVHGNGFAMAAVAADIRRQGPDLCMNLGDQLWGQADPVRALEQQQSLDAVEVRGNNDERLIMPAADLGPALAPLQAWLAPQIPAAELQRIAPLPTTASLAGGAVLAAHGTPASPWDSLLLGWNSSGYVRRPEPELRQRLPLETAAEVVLVGHMHREDVRHLDGRLLVSVGPVSAQGDGDPRARWALLTRRAGRWAVEARRVVYDWNAADAWERQHGPLAAVDHARPPELPLSG</sequence>
<name>A0ABV9IBB3_9DEIO</name>
<dbReference type="Gene3D" id="3.60.21.10">
    <property type="match status" value="1"/>
</dbReference>
<evidence type="ECO:0000313" key="4">
    <source>
        <dbReference type="Proteomes" id="UP001595952"/>
    </source>
</evidence>
<dbReference type="InterPro" id="IPR024654">
    <property type="entry name" value="Calcineurin-like_PHP_lpxH"/>
</dbReference>
<proteinExistence type="inferred from homology"/>
<dbReference type="PANTHER" id="PTHR42850">
    <property type="entry name" value="METALLOPHOSPHOESTERASE"/>
    <property type="match status" value="1"/>
</dbReference>
<dbReference type="PANTHER" id="PTHR42850:SF2">
    <property type="entry name" value="BLL5683 PROTEIN"/>
    <property type="match status" value="1"/>
</dbReference>
<organism evidence="3 4">
    <name type="scientific">Deinococcus hohokamensis</name>
    <dbReference type="NCBI Taxonomy" id="309883"/>
    <lineage>
        <taxon>Bacteria</taxon>
        <taxon>Thermotogati</taxon>
        <taxon>Deinococcota</taxon>
        <taxon>Deinococci</taxon>
        <taxon>Deinococcales</taxon>
        <taxon>Deinococcaceae</taxon>
        <taxon>Deinococcus</taxon>
    </lineage>
</organism>
<gene>
    <name evidence="3" type="ORF">ACFO0D_11595</name>
</gene>
<feature type="domain" description="Calcineurin-like phosphoesterase" evidence="2">
    <location>
        <begin position="6"/>
        <end position="196"/>
    </location>
</feature>
<evidence type="ECO:0000259" key="2">
    <source>
        <dbReference type="Pfam" id="PF12850"/>
    </source>
</evidence>
<dbReference type="Pfam" id="PF12850">
    <property type="entry name" value="Metallophos_2"/>
    <property type="match status" value="1"/>
</dbReference>
<protein>
    <submittedName>
        <fullName evidence="3">Metallophosphoesterase family protein</fullName>
    </submittedName>
</protein>
<reference evidence="4" key="1">
    <citation type="journal article" date="2019" name="Int. J. Syst. Evol. Microbiol.">
        <title>The Global Catalogue of Microorganisms (GCM) 10K type strain sequencing project: providing services to taxonomists for standard genome sequencing and annotation.</title>
        <authorList>
            <consortium name="The Broad Institute Genomics Platform"/>
            <consortium name="The Broad Institute Genome Sequencing Center for Infectious Disease"/>
            <person name="Wu L."/>
            <person name="Ma J."/>
        </authorList>
    </citation>
    <scope>NUCLEOTIDE SEQUENCE [LARGE SCALE GENOMIC DNA]</scope>
    <source>
        <strain evidence="4">CCUG 55995</strain>
    </source>
</reference>